<evidence type="ECO:0000256" key="8">
    <source>
        <dbReference type="RuleBase" id="RU004479"/>
    </source>
</evidence>
<comment type="similarity">
    <text evidence="6 7">Belongs to the PAL/histidase family.</text>
</comment>
<evidence type="ECO:0000256" key="7">
    <source>
        <dbReference type="RuleBase" id="RU003954"/>
    </source>
</evidence>
<reference evidence="10 11" key="1">
    <citation type="submission" date="2020-09" db="EMBL/GenBank/DDBJ databases">
        <title>Draft Genome Sequences of Oil-Oxidizing Bacteria Halomonas titanicae, Marinobacter lutaoensis, and Virgibacillus halodenitrificans Isolated from Highly Saline Environments.</title>
        <authorList>
            <person name="Grouzdev D.S."/>
            <person name="Sokolova D.S."/>
            <person name="Semenova E.M."/>
            <person name="Borzenkov I.A."/>
            <person name="Bidzhieva S.K."/>
            <person name="Poltaraus A.B."/>
            <person name="Nazina T.N."/>
        </authorList>
    </citation>
    <scope>NUCLEOTIDE SEQUENCE [LARGE SCALE GENOMIC DNA]</scope>
    <source>
        <strain evidence="10 11">VKM B-3472D</strain>
    </source>
</reference>
<dbReference type="InterPro" id="IPR001106">
    <property type="entry name" value="Aromatic_Lyase"/>
</dbReference>
<name>A0ABR7VHJ3_VIRHA</name>
<evidence type="ECO:0000256" key="4">
    <source>
        <dbReference type="ARBA" id="ARBA00023239"/>
    </source>
</evidence>
<comment type="catalytic activity">
    <reaction evidence="5 6 8">
        <text>L-histidine = trans-urocanate + NH4(+)</text>
        <dbReference type="Rhea" id="RHEA:21232"/>
        <dbReference type="ChEBI" id="CHEBI:17771"/>
        <dbReference type="ChEBI" id="CHEBI:28938"/>
        <dbReference type="ChEBI" id="CHEBI:57595"/>
        <dbReference type="EC" id="4.3.1.3"/>
    </reaction>
</comment>
<dbReference type="EC" id="4.3.1.3" evidence="2 6"/>
<comment type="pathway">
    <text evidence="1 6 8">Amino-acid degradation; L-histidine degradation into L-glutamate; N-formimidoyl-L-glutamate from L-histidine: step 1/3.</text>
</comment>
<dbReference type="NCBIfam" id="NF006871">
    <property type="entry name" value="PRK09367.1"/>
    <property type="match status" value="1"/>
</dbReference>
<gene>
    <name evidence="6 10" type="primary">hutH</name>
    <name evidence="10" type="ORF">IC602_00990</name>
</gene>
<feature type="modified residue" description="2,3-didehydroalanine (Ser)" evidence="6">
    <location>
        <position position="146"/>
    </location>
</feature>
<keyword evidence="4 6" id="KW-0456">Lyase</keyword>
<dbReference type="InterPro" id="IPR005921">
    <property type="entry name" value="HutH"/>
</dbReference>
<dbReference type="CDD" id="cd00332">
    <property type="entry name" value="PAL-HAL"/>
    <property type="match status" value="1"/>
</dbReference>
<dbReference type="InterPro" id="IPR008948">
    <property type="entry name" value="L-Aspartase-like"/>
</dbReference>
<proteinExistence type="inferred from homology"/>
<evidence type="ECO:0000313" key="11">
    <source>
        <dbReference type="Proteomes" id="UP000621631"/>
    </source>
</evidence>
<dbReference type="EMBL" id="JACWEZ010000001">
    <property type="protein sequence ID" value="MBD1221183.1"/>
    <property type="molecule type" value="Genomic_DNA"/>
</dbReference>
<dbReference type="InterPro" id="IPR024083">
    <property type="entry name" value="Fumarase/histidase_N"/>
</dbReference>
<organism evidence="10 11">
    <name type="scientific">Virgibacillus halodenitrificans</name>
    <name type="common">Bacillus halodenitrificans</name>
    <dbReference type="NCBI Taxonomy" id="1482"/>
    <lineage>
        <taxon>Bacteria</taxon>
        <taxon>Bacillati</taxon>
        <taxon>Bacillota</taxon>
        <taxon>Bacilli</taxon>
        <taxon>Bacillales</taxon>
        <taxon>Bacillaceae</taxon>
        <taxon>Virgibacillus</taxon>
    </lineage>
</organism>
<evidence type="ECO:0000256" key="2">
    <source>
        <dbReference type="ARBA" id="ARBA00012994"/>
    </source>
</evidence>
<dbReference type="Pfam" id="PF00221">
    <property type="entry name" value="Lyase_aromatic"/>
    <property type="match status" value="1"/>
</dbReference>
<comment type="subcellular location">
    <subcellularLocation>
        <location evidence="6 9">Cytoplasm</location>
    </subcellularLocation>
</comment>
<evidence type="ECO:0000313" key="10">
    <source>
        <dbReference type="EMBL" id="MBD1221183.1"/>
    </source>
</evidence>
<evidence type="ECO:0000256" key="9">
    <source>
        <dbReference type="RuleBase" id="RU004480"/>
    </source>
</evidence>
<dbReference type="Gene3D" id="1.10.275.10">
    <property type="entry name" value="Fumarase/aspartase (N-terminal domain)"/>
    <property type="match status" value="1"/>
</dbReference>
<dbReference type="RefSeq" id="WP_189776545.1">
    <property type="nucleotide sequence ID" value="NZ_JACWEZ010000001.1"/>
</dbReference>
<evidence type="ECO:0000256" key="3">
    <source>
        <dbReference type="ARBA" id="ARBA00022808"/>
    </source>
</evidence>
<dbReference type="SUPFAM" id="SSF48557">
    <property type="entry name" value="L-aspartase-like"/>
    <property type="match status" value="1"/>
</dbReference>
<accession>A0ABR7VHJ3</accession>
<dbReference type="PANTHER" id="PTHR10362">
    <property type="entry name" value="HISTIDINE AMMONIA-LYASE"/>
    <property type="match status" value="1"/>
</dbReference>
<sequence>MEQKVIELDGYTLNRHQIEKVAYGKYQAEVPEQALERVRKSRKRIETQLDEGKIIYGVNTGFGKLSDVVIEKEDISKLQLNLLRADAVGIGDPLPTPVVRTMMVLRANALAKGFSGIREETLNLLIEMINKRVHPVVPSKGSVGASGDLAPLAHIAIVLVGEGKAEYEGEILTGKEALRKAGLQPVELAAKEGLALINGTQAMSGIGVVTLNEAERVGLAADMAASLTMEALHGVITAFNKDLLAVRPHPEFELVASRIRNWLEGSKRITKQGEVRVQDAYSIRGIPQVHGASWQTINYVDERLKTEINAATDNPIILENGEIYSSGHFHGQPIALAMDFLKVATAEWANISERRIERLVNPALSGLSPFLATNPGLECGLMVAQYAAAALVSENKVLAHPASVDSIPTSANQEDHVSMGTIGSRQARDIVHNTAKVIAIELISASQAIYLDEAEDMLAPATKKYLDMVREICPPLKGDQDISEEIEKLAAFILREDVLK</sequence>
<keyword evidence="3 6" id="KW-0369">Histidine metabolism</keyword>
<keyword evidence="6" id="KW-0963">Cytoplasm</keyword>
<dbReference type="Gene3D" id="1.20.200.10">
    <property type="entry name" value="Fumarase/aspartase (Central domain)"/>
    <property type="match status" value="1"/>
</dbReference>
<dbReference type="Proteomes" id="UP000621631">
    <property type="component" value="Unassembled WGS sequence"/>
</dbReference>
<comment type="caution">
    <text evidence="10">The sequence shown here is derived from an EMBL/GenBank/DDBJ whole genome shotgun (WGS) entry which is preliminary data.</text>
</comment>
<dbReference type="NCBIfam" id="TIGR01225">
    <property type="entry name" value="hutH"/>
    <property type="match status" value="1"/>
</dbReference>
<dbReference type="GO" id="GO:0004397">
    <property type="term" value="F:histidine ammonia-lyase activity"/>
    <property type="evidence" value="ECO:0007669"/>
    <property type="project" value="UniProtKB-EC"/>
</dbReference>
<feature type="cross-link" description="5-imidazolinone (Ala-Gly)" evidence="6">
    <location>
        <begin position="145"/>
        <end position="147"/>
    </location>
</feature>
<evidence type="ECO:0000256" key="1">
    <source>
        <dbReference type="ARBA" id="ARBA00005113"/>
    </source>
</evidence>
<dbReference type="PROSITE" id="PS00488">
    <property type="entry name" value="PAL_HISTIDASE"/>
    <property type="match status" value="1"/>
</dbReference>
<evidence type="ECO:0000256" key="6">
    <source>
        <dbReference type="HAMAP-Rule" id="MF_00229"/>
    </source>
</evidence>
<evidence type="ECO:0000256" key="5">
    <source>
        <dbReference type="ARBA" id="ARBA00049269"/>
    </source>
</evidence>
<protein>
    <recommendedName>
        <fullName evidence="2 6">Histidine ammonia-lyase</fullName>
        <shortName evidence="6">Histidase</shortName>
        <ecNumber evidence="2 6">4.3.1.3</ecNumber>
    </recommendedName>
</protein>
<dbReference type="InterPro" id="IPR022313">
    <property type="entry name" value="Phe/His_NH3-lyase_AS"/>
</dbReference>
<comment type="PTM">
    <text evidence="6">Contains an active site 4-methylidene-imidazol-5-one (MIO), which is formed autocatalytically by cyclization and dehydration of residues Ala-Ser-Gly.</text>
</comment>
<dbReference type="HAMAP" id="MF_00229">
    <property type="entry name" value="His_ammonia_lyase"/>
    <property type="match status" value="1"/>
</dbReference>
<keyword evidence="11" id="KW-1185">Reference proteome</keyword>